<dbReference type="PANTHER" id="PTHR34857:SF2">
    <property type="entry name" value="SLL0384 PROTEIN"/>
    <property type="match status" value="1"/>
</dbReference>
<organism evidence="7 8">
    <name type="scientific">Gordonibacter urolithinfaciens</name>
    <dbReference type="NCBI Taxonomy" id="1335613"/>
    <lineage>
        <taxon>Bacteria</taxon>
        <taxon>Bacillati</taxon>
        <taxon>Actinomycetota</taxon>
        <taxon>Coriobacteriia</taxon>
        <taxon>Eggerthellales</taxon>
        <taxon>Eggerthellaceae</taxon>
        <taxon>Gordonibacter</taxon>
    </lineage>
</organism>
<keyword evidence="3 6" id="KW-0812">Transmembrane</keyword>
<evidence type="ECO:0000256" key="3">
    <source>
        <dbReference type="ARBA" id="ARBA00022692"/>
    </source>
</evidence>
<keyword evidence="5 6" id="KW-0472">Membrane</keyword>
<dbReference type="Pfam" id="PF02361">
    <property type="entry name" value="CbiQ"/>
    <property type="match status" value="1"/>
</dbReference>
<keyword evidence="8" id="KW-1185">Reference proteome</keyword>
<reference evidence="7 8" key="1">
    <citation type="submission" date="2019-11" db="EMBL/GenBank/DDBJ databases">
        <title>Whole genome shotgun sequencing (WGS) data from Adlercreutzia equolifaciens ResAG-91, Eggerthella lenta MRI-F36, MRI-F37, MRI-F40, ResAG-49, ResAG-88, ResAG-121, ResAG-145, and Gordonibacter sp. ResAG-5, ResAG-26, ResAG-43, ResAG-50, ResAG-59.</title>
        <authorList>
            <person name="Stoll D.A."/>
            <person name="Danylec N."/>
            <person name="Franz C.M.A.P."/>
            <person name="Huch M."/>
        </authorList>
    </citation>
    <scope>NUCLEOTIDE SEQUENCE [LARGE SCALE GENOMIC DNA]</scope>
    <source>
        <strain evidence="7 8">ResAG-59</strain>
    </source>
</reference>
<dbReference type="CDD" id="cd16914">
    <property type="entry name" value="EcfT"/>
    <property type="match status" value="1"/>
</dbReference>
<dbReference type="EMBL" id="WPOC01000010">
    <property type="protein sequence ID" value="MVN15256.1"/>
    <property type="molecule type" value="Genomic_DNA"/>
</dbReference>
<evidence type="ECO:0000256" key="2">
    <source>
        <dbReference type="ARBA" id="ARBA00022475"/>
    </source>
</evidence>
<dbReference type="AlphaFoldDB" id="A0A6N8IJ18"/>
<feature type="transmembrane region" description="Helical" evidence="6">
    <location>
        <begin position="99"/>
        <end position="125"/>
    </location>
</feature>
<evidence type="ECO:0000256" key="5">
    <source>
        <dbReference type="ARBA" id="ARBA00023136"/>
    </source>
</evidence>
<name>A0A6N8IJ18_9ACTN</name>
<evidence type="ECO:0000313" key="7">
    <source>
        <dbReference type="EMBL" id="MVN15256.1"/>
    </source>
</evidence>
<dbReference type="InterPro" id="IPR051611">
    <property type="entry name" value="ECF_transporter_component"/>
</dbReference>
<dbReference type="RefSeq" id="WP_157004970.1">
    <property type="nucleotide sequence ID" value="NZ_WPOC01000010.1"/>
</dbReference>
<evidence type="ECO:0000256" key="1">
    <source>
        <dbReference type="ARBA" id="ARBA00004141"/>
    </source>
</evidence>
<keyword evidence="4 6" id="KW-1133">Transmembrane helix</keyword>
<dbReference type="PANTHER" id="PTHR34857">
    <property type="entry name" value="SLL0384 PROTEIN"/>
    <property type="match status" value="1"/>
</dbReference>
<feature type="transmembrane region" description="Helical" evidence="6">
    <location>
        <begin position="38"/>
        <end position="65"/>
    </location>
</feature>
<comment type="subcellular location">
    <subcellularLocation>
        <location evidence="1">Membrane</location>
        <topology evidence="1">Multi-pass membrane protein</topology>
    </subcellularLocation>
</comment>
<dbReference type="Proteomes" id="UP000468327">
    <property type="component" value="Unassembled WGS sequence"/>
</dbReference>
<gene>
    <name evidence="7" type="ORF">GO738_07860</name>
</gene>
<comment type="caution">
    <text evidence="7">The sequence shown here is derived from an EMBL/GenBank/DDBJ whole genome shotgun (WGS) entry which is preliminary data.</text>
</comment>
<proteinExistence type="predicted"/>
<dbReference type="GO" id="GO:0005886">
    <property type="term" value="C:plasma membrane"/>
    <property type="evidence" value="ECO:0007669"/>
    <property type="project" value="UniProtKB-ARBA"/>
</dbReference>
<evidence type="ECO:0000256" key="6">
    <source>
        <dbReference type="SAM" id="Phobius"/>
    </source>
</evidence>
<evidence type="ECO:0000256" key="4">
    <source>
        <dbReference type="ARBA" id="ARBA00022989"/>
    </source>
</evidence>
<dbReference type="InterPro" id="IPR003339">
    <property type="entry name" value="ABC/ECF_trnsptr_transmembrane"/>
</dbReference>
<feature type="transmembrane region" description="Helical" evidence="6">
    <location>
        <begin position="228"/>
        <end position="246"/>
    </location>
</feature>
<evidence type="ECO:0000313" key="8">
    <source>
        <dbReference type="Proteomes" id="UP000468327"/>
    </source>
</evidence>
<feature type="transmembrane region" description="Helical" evidence="6">
    <location>
        <begin position="72"/>
        <end position="93"/>
    </location>
</feature>
<sequence>MGQDILIGEKAFPSKGGILGKSGSRGVLDLDPRTLMGILVAVSALAFIGKGLAVELTLVCAVALLQSLCGHWRMALAFVAGYAVLVAILHLVLPSVGGVAATMFTISLTFARKIYLCLMVGTLLISESSVHRIATALAKLRVPQSVLIPLTVTLRYFPTLKEEASRIRDAMALRDIPAASRVECFVVPLVMSATSTADELARAATCRGIENPTPSTDTERLSMQVTDWAVLAASAAAVVLVVLFGGEI</sequence>
<keyword evidence="2" id="KW-1003">Cell membrane</keyword>
<protein>
    <submittedName>
        <fullName evidence="7">Energy-coupling factor transporter transmembrane protein EcfT</fullName>
    </submittedName>
</protein>
<accession>A0A6N8IJ18</accession>